<sequence length="133" mass="14581">MVMRAIDNCFNMNKRGKIVLAFVDRAVKMALNSAKILLKMAGPWVWKHFGPLTETPQRGCTLIYGAKTAVSAAISTLLDQEALLQSIVHLGTRCTFLPVILGTTALFKKLLFFPVSAAISTLLDQEALVTNFL</sequence>
<accession>A0A1I7WG91</accession>
<proteinExistence type="predicted"/>
<name>A0A1I7WG91_HETBA</name>
<protein>
    <submittedName>
        <fullName evidence="2">Short-chain dehydrogenase/reductase SDR</fullName>
    </submittedName>
</protein>
<dbReference type="AlphaFoldDB" id="A0A1I7WG91"/>
<organism evidence="1 2">
    <name type="scientific">Heterorhabditis bacteriophora</name>
    <name type="common">Entomopathogenic nematode worm</name>
    <dbReference type="NCBI Taxonomy" id="37862"/>
    <lineage>
        <taxon>Eukaryota</taxon>
        <taxon>Metazoa</taxon>
        <taxon>Ecdysozoa</taxon>
        <taxon>Nematoda</taxon>
        <taxon>Chromadorea</taxon>
        <taxon>Rhabditida</taxon>
        <taxon>Rhabditina</taxon>
        <taxon>Rhabditomorpha</taxon>
        <taxon>Strongyloidea</taxon>
        <taxon>Heterorhabditidae</taxon>
        <taxon>Heterorhabditis</taxon>
    </lineage>
</organism>
<evidence type="ECO:0000313" key="2">
    <source>
        <dbReference type="WBParaSite" id="Hba_04008"/>
    </source>
</evidence>
<reference evidence="2" key="1">
    <citation type="submission" date="2016-11" db="UniProtKB">
        <authorList>
            <consortium name="WormBaseParasite"/>
        </authorList>
    </citation>
    <scope>IDENTIFICATION</scope>
</reference>
<evidence type="ECO:0000313" key="1">
    <source>
        <dbReference type="Proteomes" id="UP000095283"/>
    </source>
</evidence>
<dbReference type="Proteomes" id="UP000095283">
    <property type="component" value="Unplaced"/>
</dbReference>
<dbReference type="WBParaSite" id="Hba_04008">
    <property type="protein sequence ID" value="Hba_04008"/>
    <property type="gene ID" value="Hba_04008"/>
</dbReference>
<keyword evidence="1" id="KW-1185">Reference proteome</keyword>